<organism evidence="4 5">
    <name type="scientific">Dactylosporangium cerinum</name>
    <dbReference type="NCBI Taxonomy" id="1434730"/>
    <lineage>
        <taxon>Bacteria</taxon>
        <taxon>Bacillati</taxon>
        <taxon>Actinomycetota</taxon>
        <taxon>Actinomycetes</taxon>
        <taxon>Micromonosporales</taxon>
        <taxon>Micromonosporaceae</taxon>
        <taxon>Dactylosporangium</taxon>
    </lineage>
</organism>
<dbReference type="Pfam" id="PF00400">
    <property type="entry name" value="WD40"/>
    <property type="match status" value="2"/>
</dbReference>
<keyword evidence="1" id="KW-0853">WD repeat</keyword>
<dbReference type="PANTHER" id="PTHR19848:SF8">
    <property type="entry name" value="F-BOX AND WD REPEAT DOMAIN CONTAINING 7"/>
    <property type="match status" value="1"/>
</dbReference>
<dbReference type="Gene3D" id="2.130.10.10">
    <property type="entry name" value="YVTN repeat-like/Quinoprotein amine dehydrogenase"/>
    <property type="match status" value="2"/>
</dbReference>
<dbReference type="SUPFAM" id="SSF50998">
    <property type="entry name" value="Quinoprotein alcohol dehydrogenase-like"/>
    <property type="match status" value="1"/>
</dbReference>
<comment type="caution">
    <text evidence="4">The sequence shown here is derived from an EMBL/GenBank/DDBJ whole genome shotgun (WGS) entry which is preliminary data.</text>
</comment>
<evidence type="ECO:0000256" key="1">
    <source>
        <dbReference type="ARBA" id="ARBA00022574"/>
    </source>
</evidence>
<dbReference type="Proteomes" id="UP001595912">
    <property type="component" value="Unassembled WGS sequence"/>
</dbReference>
<dbReference type="SMART" id="SM00320">
    <property type="entry name" value="WD40"/>
    <property type="match status" value="4"/>
</dbReference>
<reference evidence="5" key="1">
    <citation type="journal article" date="2019" name="Int. J. Syst. Evol. Microbiol.">
        <title>The Global Catalogue of Microorganisms (GCM) 10K type strain sequencing project: providing services to taxonomists for standard genome sequencing and annotation.</title>
        <authorList>
            <consortium name="The Broad Institute Genomics Platform"/>
            <consortium name="The Broad Institute Genome Sequencing Center for Infectious Disease"/>
            <person name="Wu L."/>
            <person name="Ma J."/>
        </authorList>
    </citation>
    <scope>NUCLEOTIDE SEQUENCE [LARGE SCALE GENOMIC DNA]</scope>
    <source>
        <strain evidence="5">CGMCC 4.7152</strain>
    </source>
</reference>
<keyword evidence="2" id="KW-0677">Repeat</keyword>
<evidence type="ECO:0000313" key="5">
    <source>
        <dbReference type="Proteomes" id="UP001595912"/>
    </source>
</evidence>
<evidence type="ECO:0000313" key="4">
    <source>
        <dbReference type="EMBL" id="MFC5001861.1"/>
    </source>
</evidence>
<keyword evidence="5" id="KW-1185">Reference proteome</keyword>
<proteinExistence type="predicted"/>
<dbReference type="EMBL" id="JBHSIU010000040">
    <property type="protein sequence ID" value="MFC5001861.1"/>
    <property type="molecule type" value="Genomic_DNA"/>
</dbReference>
<name>A0ABV9W4D6_9ACTN</name>
<protein>
    <submittedName>
        <fullName evidence="4">WD40 repeat domain-containing protein</fullName>
    </submittedName>
</protein>
<dbReference type="InterPro" id="IPR001680">
    <property type="entry name" value="WD40_rpt"/>
</dbReference>
<feature type="region of interest" description="Disordered" evidence="3">
    <location>
        <begin position="326"/>
        <end position="377"/>
    </location>
</feature>
<dbReference type="InterPro" id="IPR011047">
    <property type="entry name" value="Quinoprotein_ADH-like_sf"/>
</dbReference>
<gene>
    <name evidence="4" type="ORF">ACFPIJ_28995</name>
</gene>
<evidence type="ECO:0000256" key="3">
    <source>
        <dbReference type="SAM" id="MobiDB-lite"/>
    </source>
</evidence>
<evidence type="ECO:0000256" key="2">
    <source>
        <dbReference type="ARBA" id="ARBA00022737"/>
    </source>
</evidence>
<dbReference type="PANTHER" id="PTHR19848">
    <property type="entry name" value="WD40 REPEAT PROTEIN"/>
    <property type="match status" value="1"/>
</dbReference>
<dbReference type="RefSeq" id="WP_380119402.1">
    <property type="nucleotide sequence ID" value="NZ_JBHSIU010000040.1"/>
</dbReference>
<dbReference type="InterPro" id="IPR015943">
    <property type="entry name" value="WD40/YVTN_repeat-like_dom_sf"/>
</dbReference>
<feature type="compositionally biased region" description="Low complexity" evidence="3">
    <location>
        <begin position="348"/>
        <end position="360"/>
    </location>
</feature>
<accession>A0ABV9W4D6</accession>
<sequence>MLADGRVVVVGHLGIGLWDPADPGSPGWGRKARAGALGVLPDGRVVSGDHDGRLLLWDARRPEAEPEEIGQQPGGVGGVAVLPDGRVVSGGHDGRVLLWDPTRQGPARPDRDRDDMLARAIAVLPDGRVVAAGENGRVQVWDPARPEAAPLDVRLARSRQIGALAALPEGRVVPFMETEYVDGFPGWVLVWDPAHLDIYEPVVVEPVGKQTAEAPRVAMLPDGGVVVVDGKDGARSDVTVWRFNGADVVAHTVGNVVDPGAVAALPDGRVVTDGDCRVLVWDPARPGEDPREIGRAPEGLAAVAALPDGRVVAVGRRECGLMVWDPDRPAAGPAGAGTPGRGRRPCWPTGASSPAATPSSWCGTQRRGLSRTASPVT</sequence>